<dbReference type="InterPro" id="IPR007627">
    <property type="entry name" value="RNA_pol_sigma70_r2"/>
</dbReference>
<evidence type="ECO:0000256" key="3">
    <source>
        <dbReference type="ARBA" id="ARBA00023015"/>
    </source>
</evidence>
<protein>
    <submittedName>
        <fullName evidence="10">Sigma-70 family RNA polymerase sigma factor</fullName>
    </submittedName>
</protein>
<evidence type="ECO:0000259" key="8">
    <source>
        <dbReference type="Pfam" id="PF08281"/>
    </source>
</evidence>
<proteinExistence type="inferred from homology"/>
<accession>A0ABX7N7P9</accession>
<reference evidence="10 11" key="1">
    <citation type="submission" date="2021-02" db="EMBL/GenBank/DDBJ databases">
        <title>De Novo genome assembly of isolated myxobacteria.</title>
        <authorList>
            <person name="Stevens D.C."/>
        </authorList>
    </citation>
    <scope>NUCLEOTIDE SEQUENCE [LARGE SCALE GENOMIC DNA]</scope>
    <source>
        <strain evidence="10 11">SCHIC003</strain>
    </source>
</reference>
<keyword evidence="3" id="KW-0805">Transcription regulation</keyword>
<dbReference type="Gene3D" id="3.10.450.50">
    <property type="match status" value="1"/>
</dbReference>
<dbReference type="Gene3D" id="1.10.1740.10">
    <property type="match status" value="1"/>
</dbReference>
<dbReference type="Pfam" id="PF08281">
    <property type="entry name" value="Sigma70_r4_2"/>
    <property type="match status" value="1"/>
</dbReference>
<evidence type="ECO:0000259" key="7">
    <source>
        <dbReference type="Pfam" id="PF04542"/>
    </source>
</evidence>
<feature type="domain" description="SnoaL-like" evidence="9">
    <location>
        <begin position="219"/>
        <end position="315"/>
    </location>
</feature>
<dbReference type="SUPFAM" id="SSF88946">
    <property type="entry name" value="Sigma2 domain of RNA polymerase sigma factors"/>
    <property type="match status" value="1"/>
</dbReference>
<comment type="similarity">
    <text evidence="1">Belongs to the sigma-70 factor family. ECF subfamily.</text>
</comment>
<dbReference type="EMBL" id="CP071091">
    <property type="protein sequence ID" value="QSQ14771.1"/>
    <property type="molecule type" value="Genomic_DNA"/>
</dbReference>
<dbReference type="Gene3D" id="1.10.10.10">
    <property type="entry name" value="Winged helix-like DNA-binding domain superfamily/Winged helix DNA-binding domain"/>
    <property type="match status" value="1"/>
</dbReference>
<evidence type="ECO:0000256" key="5">
    <source>
        <dbReference type="ARBA" id="ARBA00023163"/>
    </source>
</evidence>
<dbReference type="RefSeq" id="WP_206716529.1">
    <property type="nucleotide sequence ID" value="NZ_CP071091.1"/>
</dbReference>
<dbReference type="InterPro" id="IPR037401">
    <property type="entry name" value="SnoaL-like"/>
</dbReference>
<dbReference type="InterPro" id="IPR032710">
    <property type="entry name" value="NTF2-like_dom_sf"/>
</dbReference>
<dbReference type="NCBIfam" id="TIGR02937">
    <property type="entry name" value="sigma70-ECF"/>
    <property type="match status" value="1"/>
</dbReference>
<dbReference type="NCBIfam" id="TIGR02960">
    <property type="entry name" value="SigX5"/>
    <property type="match status" value="1"/>
</dbReference>
<keyword evidence="5" id="KW-0804">Transcription</keyword>
<name>A0ABX7N7P9_9BACT</name>
<feature type="region of interest" description="Disordered" evidence="6">
    <location>
        <begin position="1"/>
        <end position="28"/>
    </location>
</feature>
<dbReference type="PANTHER" id="PTHR43133:SF65">
    <property type="entry name" value="ECF RNA POLYMERASE SIGMA FACTOR SIGG"/>
    <property type="match status" value="1"/>
</dbReference>
<evidence type="ECO:0000313" key="10">
    <source>
        <dbReference type="EMBL" id="QSQ14771.1"/>
    </source>
</evidence>
<dbReference type="InterPro" id="IPR013324">
    <property type="entry name" value="RNA_pol_sigma_r3/r4-like"/>
</dbReference>
<dbReference type="InterPro" id="IPR013249">
    <property type="entry name" value="RNA_pol_sigma70_r4_t2"/>
</dbReference>
<dbReference type="InterPro" id="IPR013325">
    <property type="entry name" value="RNA_pol_sigma_r2"/>
</dbReference>
<evidence type="ECO:0000256" key="1">
    <source>
        <dbReference type="ARBA" id="ARBA00010641"/>
    </source>
</evidence>
<organism evidence="10 11">
    <name type="scientific">Myxococcus landrumensis</name>
    <dbReference type="NCBI Taxonomy" id="2813577"/>
    <lineage>
        <taxon>Bacteria</taxon>
        <taxon>Pseudomonadati</taxon>
        <taxon>Myxococcota</taxon>
        <taxon>Myxococcia</taxon>
        <taxon>Myxococcales</taxon>
        <taxon>Cystobacterineae</taxon>
        <taxon>Myxococcaceae</taxon>
        <taxon>Myxococcus</taxon>
    </lineage>
</organism>
<comment type="subunit">
    <text evidence="2">Interacts transiently with the RNA polymerase catalytic core formed by RpoA, RpoB, RpoC and RpoZ (2 alpha, 1 beta, 1 beta' and 1 omega subunit) to form the RNA polymerase holoenzyme that can initiate transcription.</text>
</comment>
<feature type="domain" description="RNA polymerase sigma-70 region 2" evidence="7">
    <location>
        <begin position="29"/>
        <end position="94"/>
    </location>
</feature>
<dbReference type="Proteomes" id="UP000663090">
    <property type="component" value="Chromosome"/>
</dbReference>
<dbReference type="SUPFAM" id="SSF88659">
    <property type="entry name" value="Sigma3 and sigma4 domains of RNA polymerase sigma factors"/>
    <property type="match status" value="1"/>
</dbReference>
<dbReference type="NCBIfam" id="NF006089">
    <property type="entry name" value="PRK08241.1"/>
    <property type="match status" value="1"/>
</dbReference>
<dbReference type="PANTHER" id="PTHR43133">
    <property type="entry name" value="RNA POLYMERASE ECF-TYPE SIGMA FACTO"/>
    <property type="match status" value="1"/>
</dbReference>
<evidence type="ECO:0000256" key="6">
    <source>
        <dbReference type="SAM" id="MobiDB-lite"/>
    </source>
</evidence>
<dbReference type="CDD" id="cd06171">
    <property type="entry name" value="Sigma70_r4"/>
    <property type="match status" value="1"/>
</dbReference>
<dbReference type="InterPro" id="IPR014284">
    <property type="entry name" value="RNA_pol_sigma-70_dom"/>
</dbReference>
<evidence type="ECO:0000313" key="11">
    <source>
        <dbReference type="Proteomes" id="UP000663090"/>
    </source>
</evidence>
<dbReference type="InterPro" id="IPR036388">
    <property type="entry name" value="WH-like_DNA-bd_sf"/>
</dbReference>
<dbReference type="InterPro" id="IPR014305">
    <property type="entry name" value="RNA_pol_sigma-G_actinobac"/>
</dbReference>
<feature type="compositionally biased region" description="Polar residues" evidence="6">
    <location>
        <begin position="13"/>
        <end position="23"/>
    </location>
</feature>
<evidence type="ECO:0000256" key="2">
    <source>
        <dbReference type="ARBA" id="ARBA00011344"/>
    </source>
</evidence>
<evidence type="ECO:0000259" key="9">
    <source>
        <dbReference type="Pfam" id="PF12680"/>
    </source>
</evidence>
<sequence length="338" mass="37359">MADVPSPLKTPLTGLSEQPQAQHTLREMEEHRTALTGHCYRMLGSVAEAEDAVQETFIRALRHQDQFEGRSSLRTWLYRIGTRVCIDLLGERNRRARPMELHPPFELDAPLGEKPAAEWVEPVPDALVLPSNATPAELVMMRQSIRLAFVAALQHLPPRQRAVLILTEVVEWSAVEVAAALDMTVAAVNSALQRARATLATRDLSAPRGPLTDDEVSLVQKYVDAFERYDMDALSALLHHDVTMSMPPLSLWLRGPEKVCAWMLGRGAGCRGSRHIATLACGAPAFAQYKPGGPNGTYTPWSLTVLEIEDGRIVALNYFLDVMTLFPRFGLPLELPAA</sequence>
<keyword evidence="11" id="KW-1185">Reference proteome</keyword>
<evidence type="ECO:0000256" key="4">
    <source>
        <dbReference type="ARBA" id="ARBA00023082"/>
    </source>
</evidence>
<gene>
    <name evidence="10" type="ORF">JY572_01385</name>
</gene>
<dbReference type="InterPro" id="IPR039425">
    <property type="entry name" value="RNA_pol_sigma-70-like"/>
</dbReference>
<keyword evidence="4" id="KW-0731">Sigma factor</keyword>
<feature type="domain" description="RNA polymerase sigma factor 70 region 4 type 2" evidence="8">
    <location>
        <begin position="147"/>
        <end position="199"/>
    </location>
</feature>
<dbReference type="SUPFAM" id="SSF54427">
    <property type="entry name" value="NTF2-like"/>
    <property type="match status" value="1"/>
</dbReference>
<dbReference type="Pfam" id="PF12680">
    <property type="entry name" value="SnoaL_2"/>
    <property type="match status" value="1"/>
</dbReference>
<dbReference type="Pfam" id="PF04542">
    <property type="entry name" value="Sigma70_r2"/>
    <property type="match status" value="1"/>
</dbReference>